<gene>
    <name evidence="6" type="ORF">NX02_01120</name>
</gene>
<evidence type="ECO:0000313" key="6">
    <source>
        <dbReference type="EMBL" id="AHE51990.1"/>
    </source>
</evidence>
<accession>W0A8M1</accession>
<dbReference type="SUPFAM" id="SSF53474">
    <property type="entry name" value="alpha/beta-Hydrolases"/>
    <property type="match status" value="1"/>
</dbReference>
<sequence>MLGLSLLRFNKAPARDVVMIVHGLTTSSDMFIMPEHENLVRYLHANGYPDVWCFDYRMSNRHPYNLTRHRYTMDHIALFDFPPALARIREISGADVRIHVITHCLGAVSFCLGLFGGAITGVTSAIANSAGLAPRVPGWSRLKLKMAPFLMDYIINEPYLAPNWGEERGLTPGKLVSKVVDLFHPECDNKACHMLSFMWGTGRPALYSHANLLDVTHERGGDLYGPTSPQYYRHVNKMVKHGHAVKLDPSDPSLKRLPDDYLSRAAEVTTPVLFTTGRDNHVFANSNIVCHEMLEKITPGLHELKIYDGYGHQDVFMGKDVAQDVFPAMLDFIRRHSWSEDQIQAA</sequence>
<dbReference type="AlphaFoldDB" id="W0A8M1"/>
<dbReference type="STRING" id="1123269.NX02_01120"/>
<dbReference type="InterPro" id="IPR029058">
    <property type="entry name" value="AB_hydrolase_fold"/>
</dbReference>
<dbReference type="PANTHER" id="PTHR47470:SF1">
    <property type="entry name" value="FAD-DEPENDENT OXIDOREDUCTASE 2 FAD BINDING DOMAIN-CONTAINING PROTEIN"/>
    <property type="match status" value="1"/>
</dbReference>
<keyword evidence="7" id="KW-1185">Reference proteome</keyword>
<dbReference type="PATRIC" id="fig|1123269.5.peg.224"/>
<keyword evidence="5" id="KW-0560">Oxidoreductase</keyword>
<comment type="similarity">
    <text evidence="2">Belongs to the GMC oxidoreductase family.</text>
</comment>
<dbReference type="KEGG" id="ssan:NX02_01120"/>
<evidence type="ECO:0000256" key="1">
    <source>
        <dbReference type="ARBA" id="ARBA00001974"/>
    </source>
</evidence>
<keyword evidence="3" id="KW-0285">Flavoprotein</keyword>
<proteinExistence type="inferred from homology"/>
<evidence type="ECO:0000256" key="4">
    <source>
        <dbReference type="ARBA" id="ARBA00022827"/>
    </source>
</evidence>
<dbReference type="eggNOG" id="COG2267">
    <property type="taxonomic scope" value="Bacteria"/>
</dbReference>
<dbReference type="Gene3D" id="3.40.50.1820">
    <property type="entry name" value="alpha/beta hydrolase"/>
    <property type="match status" value="1"/>
</dbReference>
<evidence type="ECO:0000256" key="3">
    <source>
        <dbReference type="ARBA" id="ARBA00022630"/>
    </source>
</evidence>
<evidence type="ECO:0000313" key="7">
    <source>
        <dbReference type="Proteomes" id="UP000018851"/>
    </source>
</evidence>
<dbReference type="EMBL" id="CP006644">
    <property type="protein sequence ID" value="AHE51990.1"/>
    <property type="molecule type" value="Genomic_DNA"/>
</dbReference>
<name>W0A8M1_9SPHN</name>
<dbReference type="HOGENOM" id="CLU_791854_0_0_5"/>
<organism evidence="6 7">
    <name type="scientific">Sphingomonas sanxanigenens DSM 19645 = NX02</name>
    <dbReference type="NCBI Taxonomy" id="1123269"/>
    <lineage>
        <taxon>Bacteria</taxon>
        <taxon>Pseudomonadati</taxon>
        <taxon>Pseudomonadota</taxon>
        <taxon>Alphaproteobacteria</taxon>
        <taxon>Sphingomonadales</taxon>
        <taxon>Sphingomonadaceae</taxon>
        <taxon>Sphingomonas</taxon>
    </lineage>
</organism>
<comment type="cofactor">
    <cofactor evidence="1">
        <name>FAD</name>
        <dbReference type="ChEBI" id="CHEBI:57692"/>
    </cofactor>
</comment>
<keyword evidence="4" id="KW-0274">FAD</keyword>
<dbReference type="GO" id="GO:0016491">
    <property type="term" value="F:oxidoreductase activity"/>
    <property type="evidence" value="ECO:0007669"/>
    <property type="project" value="UniProtKB-KW"/>
</dbReference>
<reference evidence="6 7" key="1">
    <citation type="submission" date="2013-07" db="EMBL/GenBank/DDBJ databases">
        <title>Completed genome of Sphingomonas sanxanigenens NX02.</title>
        <authorList>
            <person name="Ma T."/>
            <person name="Huang H."/>
            <person name="Wu M."/>
            <person name="Li X."/>
            <person name="Li G."/>
        </authorList>
    </citation>
    <scope>NUCLEOTIDE SEQUENCE [LARGE SCALE GENOMIC DNA]</scope>
    <source>
        <strain evidence="6 7">NX02</strain>
    </source>
</reference>
<evidence type="ECO:0000256" key="2">
    <source>
        <dbReference type="ARBA" id="ARBA00010790"/>
    </source>
</evidence>
<evidence type="ECO:0000256" key="5">
    <source>
        <dbReference type="ARBA" id="ARBA00023002"/>
    </source>
</evidence>
<dbReference type="InterPro" id="IPR052542">
    <property type="entry name" value="Cholesterol_Oxidase"/>
</dbReference>
<dbReference type="Proteomes" id="UP000018851">
    <property type="component" value="Chromosome"/>
</dbReference>
<protein>
    <submittedName>
        <fullName evidence="6">Uncharacterized protein</fullName>
    </submittedName>
</protein>
<dbReference type="PANTHER" id="PTHR47470">
    <property type="entry name" value="CHOLESTEROL OXIDASE"/>
    <property type="match status" value="1"/>
</dbReference>